<evidence type="ECO:0000313" key="2">
    <source>
        <dbReference type="Proteomes" id="UP000054549"/>
    </source>
</evidence>
<dbReference type="HOGENOM" id="CLU_2996075_0_0_1"/>
<sequence>MTEAISSTAARDVQRHVLIHFQTNDTLSRPSNGQMDTIAHRESEVSSKFDSDDFNTM</sequence>
<evidence type="ECO:0000313" key="1">
    <source>
        <dbReference type="EMBL" id="KIL66608.1"/>
    </source>
</evidence>
<dbReference type="InParanoid" id="A0A0C2XCP2"/>
<dbReference type="EMBL" id="KN818235">
    <property type="protein sequence ID" value="KIL66608.1"/>
    <property type="molecule type" value="Genomic_DNA"/>
</dbReference>
<dbReference type="AlphaFoldDB" id="A0A0C2XCP2"/>
<reference evidence="1 2" key="1">
    <citation type="submission" date="2014-04" db="EMBL/GenBank/DDBJ databases">
        <title>Evolutionary Origins and Diversification of the Mycorrhizal Mutualists.</title>
        <authorList>
            <consortium name="DOE Joint Genome Institute"/>
            <consortium name="Mycorrhizal Genomics Consortium"/>
            <person name="Kohler A."/>
            <person name="Kuo A."/>
            <person name="Nagy L.G."/>
            <person name="Floudas D."/>
            <person name="Copeland A."/>
            <person name="Barry K.W."/>
            <person name="Cichocki N."/>
            <person name="Veneault-Fourrey C."/>
            <person name="LaButti K."/>
            <person name="Lindquist E.A."/>
            <person name="Lipzen A."/>
            <person name="Lundell T."/>
            <person name="Morin E."/>
            <person name="Murat C."/>
            <person name="Riley R."/>
            <person name="Ohm R."/>
            <person name="Sun H."/>
            <person name="Tunlid A."/>
            <person name="Henrissat B."/>
            <person name="Grigoriev I.V."/>
            <person name="Hibbett D.S."/>
            <person name="Martin F."/>
        </authorList>
    </citation>
    <scope>NUCLEOTIDE SEQUENCE [LARGE SCALE GENOMIC DNA]</scope>
    <source>
        <strain evidence="1 2">Koide BX008</strain>
    </source>
</reference>
<accession>A0A0C2XCP2</accession>
<name>A0A0C2XCP2_AMAMK</name>
<dbReference type="Proteomes" id="UP000054549">
    <property type="component" value="Unassembled WGS sequence"/>
</dbReference>
<organism evidence="1 2">
    <name type="scientific">Amanita muscaria (strain Koide BX008)</name>
    <dbReference type="NCBI Taxonomy" id="946122"/>
    <lineage>
        <taxon>Eukaryota</taxon>
        <taxon>Fungi</taxon>
        <taxon>Dikarya</taxon>
        <taxon>Basidiomycota</taxon>
        <taxon>Agaricomycotina</taxon>
        <taxon>Agaricomycetes</taxon>
        <taxon>Agaricomycetidae</taxon>
        <taxon>Agaricales</taxon>
        <taxon>Pluteineae</taxon>
        <taxon>Amanitaceae</taxon>
        <taxon>Amanita</taxon>
    </lineage>
</organism>
<protein>
    <submittedName>
        <fullName evidence="1">Uncharacterized protein</fullName>
    </submittedName>
</protein>
<keyword evidence="2" id="KW-1185">Reference proteome</keyword>
<proteinExistence type="predicted"/>
<gene>
    <name evidence="1" type="ORF">M378DRAFT_160612</name>
</gene>